<accession>A0A067FHW0</accession>
<feature type="compositionally biased region" description="Acidic residues" evidence="1">
    <location>
        <begin position="93"/>
        <end position="111"/>
    </location>
</feature>
<evidence type="ECO:0000313" key="2">
    <source>
        <dbReference type="EMBL" id="KDO62766.1"/>
    </source>
</evidence>
<dbReference type="AlphaFoldDB" id="A0A067FHW0"/>
<keyword evidence="3" id="KW-1185">Reference proteome</keyword>
<dbReference type="Proteomes" id="UP000027120">
    <property type="component" value="Unassembled WGS sequence"/>
</dbReference>
<feature type="region of interest" description="Disordered" evidence="1">
    <location>
        <begin position="66"/>
        <end position="114"/>
    </location>
</feature>
<proteinExistence type="predicted"/>
<protein>
    <submittedName>
        <fullName evidence="2">Uncharacterized protein</fullName>
    </submittedName>
</protein>
<dbReference type="EMBL" id="KK784917">
    <property type="protein sequence ID" value="KDO62766.1"/>
    <property type="molecule type" value="Genomic_DNA"/>
</dbReference>
<name>A0A067FHW0_CITSI</name>
<sequence length="129" mass="14397">MQLTVNELDSVVIHGCPTMKEFGNIGELSTFELRSNNEQYVQEPNNFMVAFAISLTLSDREEALEDASKDSSNHVSSIILTIEGGNNGKGGDDNEDFKDMEDDEEEADEKEEETKGWPLLLLLLRDARA</sequence>
<gene>
    <name evidence="2" type="ORF">CISIN_1g033036mg</name>
</gene>
<organism evidence="2 3">
    <name type="scientific">Citrus sinensis</name>
    <name type="common">Sweet orange</name>
    <name type="synonym">Citrus aurantium var. sinensis</name>
    <dbReference type="NCBI Taxonomy" id="2711"/>
    <lineage>
        <taxon>Eukaryota</taxon>
        <taxon>Viridiplantae</taxon>
        <taxon>Streptophyta</taxon>
        <taxon>Embryophyta</taxon>
        <taxon>Tracheophyta</taxon>
        <taxon>Spermatophyta</taxon>
        <taxon>Magnoliopsida</taxon>
        <taxon>eudicotyledons</taxon>
        <taxon>Gunneridae</taxon>
        <taxon>Pentapetalae</taxon>
        <taxon>rosids</taxon>
        <taxon>malvids</taxon>
        <taxon>Sapindales</taxon>
        <taxon>Rutaceae</taxon>
        <taxon>Aurantioideae</taxon>
        <taxon>Citrus</taxon>
    </lineage>
</organism>
<reference evidence="2 3" key="1">
    <citation type="submission" date="2014-04" db="EMBL/GenBank/DDBJ databases">
        <authorList>
            <consortium name="International Citrus Genome Consortium"/>
            <person name="Gmitter F."/>
            <person name="Chen C."/>
            <person name="Farmerie W."/>
            <person name="Harkins T."/>
            <person name="Desany B."/>
            <person name="Mohiuddin M."/>
            <person name="Kodira C."/>
            <person name="Borodovsky M."/>
            <person name="Lomsadze A."/>
            <person name="Burns P."/>
            <person name="Jenkins J."/>
            <person name="Prochnik S."/>
            <person name="Shu S."/>
            <person name="Chapman J."/>
            <person name="Pitluck S."/>
            <person name="Schmutz J."/>
            <person name="Rokhsar D."/>
        </authorList>
    </citation>
    <scope>NUCLEOTIDE SEQUENCE</scope>
</reference>
<evidence type="ECO:0000313" key="3">
    <source>
        <dbReference type="Proteomes" id="UP000027120"/>
    </source>
</evidence>
<evidence type="ECO:0000256" key="1">
    <source>
        <dbReference type="SAM" id="MobiDB-lite"/>
    </source>
</evidence>